<dbReference type="SMART" id="SM00089">
    <property type="entry name" value="PKD"/>
    <property type="match status" value="4"/>
</dbReference>
<feature type="domain" description="PKD" evidence="2">
    <location>
        <begin position="438"/>
        <end position="502"/>
    </location>
</feature>
<feature type="domain" description="PKD" evidence="2">
    <location>
        <begin position="505"/>
        <end position="589"/>
    </location>
</feature>
<dbReference type="Gene3D" id="2.60.120.560">
    <property type="entry name" value="Exo-inulinase, domain 1"/>
    <property type="match status" value="1"/>
</dbReference>
<keyword evidence="4" id="KW-1185">Reference proteome</keyword>
<dbReference type="Pfam" id="PF18911">
    <property type="entry name" value="PKD_4"/>
    <property type="match status" value="2"/>
</dbReference>
<gene>
    <name evidence="3" type="ORF">LZ11_00912</name>
</gene>
<dbReference type="PROSITE" id="PS50093">
    <property type="entry name" value="PKD"/>
    <property type="match status" value="2"/>
</dbReference>
<evidence type="ECO:0000313" key="4">
    <source>
        <dbReference type="Proteomes" id="UP000322294"/>
    </source>
</evidence>
<accession>A0A5S5AY54</accession>
<dbReference type="OrthoDB" id="174569at2"/>
<reference evidence="3 4" key="1">
    <citation type="submission" date="2019-07" db="EMBL/GenBank/DDBJ databases">
        <title>Genomic Encyclopedia of Type Strains, Phase I: the one thousand microbial genomes (KMG-I) project.</title>
        <authorList>
            <person name="Kyrpides N."/>
        </authorList>
    </citation>
    <scope>NUCLEOTIDE SEQUENCE [LARGE SCALE GENOMIC DNA]</scope>
    <source>
        <strain evidence="3 4">DSM 16647</strain>
    </source>
</reference>
<dbReference type="SUPFAM" id="SSF49299">
    <property type="entry name" value="PKD domain"/>
    <property type="match status" value="4"/>
</dbReference>
<dbReference type="Gene3D" id="2.60.40.10">
    <property type="entry name" value="Immunoglobulins"/>
    <property type="match status" value="4"/>
</dbReference>
<feature type="region of interest" description="Disordered" evidence="1">
    <location>
        <begin position="386"/>
        <end position="419"/>
    </location>
</feature>
<comment type="caution">
    <text evidence="3">The sequence shown here is derived from an EMBL/GenBank/DDBJ whole genome shotgun (WGS) entry which is preliminary data.</text>
</comment>
<evidence type="ECO:0000313" key="3">
    <source>
        <dbReference type="EMBL" id="TYP56849.1"/>
    </source>
</evidence>
<dbReference type="InterPro" id="IPR035986">
    <property type="entry name" value="PKD_dom_sf"/>
</dbReference>
<evidence type="ECO:0000256" key="1">
    <source>
        <dbReference type="SAM" id="MobiDB-lite"/>
    </source>
</evidence>
<dbReference type="EMBL" id="VNHO01000007">
    <property type="protein sequence ID" value="TYP56849.1"/>
    <property type="molecule type" value="Genomic_DNA"/>
</dbReference>
<dbReference type="InterPro" id="IPR000601">
    <property type="entry name" value="PKD_dom"/>
</dbReference>
<name>A0A5S5AY54_9FIRM</name>
<dbReference type="InterPro" id="IPR022409">
    <property type="entry name" value="PKD/Chitinase_dom"/>
</dbReference>
<organism evidence="3 4">
    <name type="scientific">Thermosediminibacter litoriperuensis</name>
    <dbReference type="NCBI Taxonomy" id="291989"/>
    <lineage>
        <taxon>Bacteria</taxon>
        <taxon>Bacillati</taxon>
        <taxon>Bacillota</taxon>
        <taxon>Clostridia</taxon>
        <taxon>Thermosediminibacterales</taxon>
        <taxon>Thermosediminibacteraceae</taxon>
        <taxon>Thermosediminibacter</taxon>
    </lineage>
</organism>
<protein>
    <submittedName>
        <fullName evidence="3">PKD domain-containing protein</fullName>
    </submittedName>
</protein>
<dbReference type="RefSeq" id="WP_148866700.1">
    <property type="nucleotide sequence ID" value="NZ_VNHO01000007.1"/>
</dbReference>
<dbReference type="InterPro" id="IPR013783">
    <property type="entry name" value="Ig-like_fold"/>
</dbReference>
<evidence type="ECO:0000259" key="2">
    <source>
        <dbReference type="PROSITE" id="PS50093"/>
    </source>
</evidence>
<dbReference type="Proteomes" id="UP000322294">
    <property type="component" value="Unassembled WGS sequence"/>
</dbReference>
<proteinExistence type="predicted"/>
<dbReference type="CDD" id="cd00146">
    <property type="entry name" value="PKD"/>
    <property type="match status" value="2"/>
</dbReference>
<sequence length="1855" mass="206885">MRRYKNVISLILVICISIGLLPMPPTETALAALIDDTGDLNLKNNDPVTMSPAPSINKVPNPIPPDGQVVFSGKWSVYVDGKLVGYDKAVKNLVKSQKKAEQFNFVQFSKIDQWVSVLDGDPIFVNANKNKFKVTISGSQRIYLPYLASLCGAYVGKWETDGIEGATGNVYIGTRPRPKANIGVPQSIKEGSPVKITLSGQTFSILHDDVAEALGIPTEQVIVSFNIDGQPVFSGKTLNNTNNYSETITRTFTAGTHTLTLFVKDNVNRYTRKDVTINVQGTPPPPPPAGNINADLKMTLNPPALKTGTTGDINVSLDATGCTSTGSGPFAYRWWVKLNNTYVTPSDGVNPGDGSPYFSIVARNAKPGDVIWAKVKVYDYSLNKSSEAETQRTVLEEGVEPPEEPEPEPEPGPINTPPVAKFKMPSKTGQGTTVNVINQSYDPDGEIVDVEWDVSPSSGVNKNLGFSGGTITFNKTGTYEVTLTVTDDFGDSDSMTRTIEVTNEPPVAVISAPDEVVQGDDVVIRSNSYDPDGEIAVHRWSVSPSTGVMGTLEGEKSTIWFDKPGEYTISLTVEDEFGLEDTTQKTITVKPAIPVAYFDYSGTLKENRKIVLDASNSRTSARYPMVWGATEWQIIPPAGGSASDIKIVSSPDMKTRTVLFKKAGDYTVRVRVKNSAGHYSEWYERTLSIAPDLPPVADFFVMATVLRDPQNGNKAKIELIDSSYSPDGDYIVQRIWRYKYDSNNNGSFDDENWVTLDSGNNINPVLYTTQVGKYLFELSIKEDFGEETISEFISLSDYRTDDTSDKPLNDKICEVINLQPVVDFEVLKRPKVDVVFTVGKADSSKTQNLNSKINSIVQTKLAAKNIDARIEAIETATTSTQTQDPSTIFSNWVSFYVGGSGTPPSNAWSYDTSLNAVVCNISSRPAVGWYNPNAFPTKDLTVNYKLGIRSDANDFEHGEMGFMFRMKDVNNYYVYIIDNHDACGNVRYNQRSVLAKVVNGSFQVIKTGGSFPYFYRGQTWNVRIEVKGNNIKIYRDGSLDIEWTDTDPNYYSQGSYGFYVWDQPSAYYKDIQITTESIKTLDEALKTTTWRDNSIRFLVNISDVELPELNDQVKLGDILSRMLSAGAYFIGLGTDTNRSQYQTFISRNDGKGVFYYNTNMDTALNQVADYIISIVESMPKVIEQYVLLGEEVTYNTYYSDTENDPKYQERWIYQHDPNYFENSLGLAPFNGQFLSGPVTVFDKVGKYDVVFQARDNPKYDDRFDNYRLWSYMPLNKLILYVHRKPIASFTANLNPVGGGSMVLTEDFEDTNYAFSFSSNWVRSMAQKYAGQYSYKNASIGHYSSTSVQFTYTVPSTAKNARISFYYLVRSEANFDFFNFYVNGKRLIRTSGYGNWTYFSYQLTPGTTYIFKFEYTKDGSVSVDDDAAYIDNLVVQYDGAITSYSVQLTSTSHDLDHQSEPGKGIVAEEWKWKETTAASWNSGKPTSFGVNKTYLVWLRVQDKEGTWSDPYVSVLSTMQVNLAPIAIFTVDPNTQVVNKTISISDMSYDPNGDPIAERAWRVQKPDGTWINYGSTPPTNIPSLGVGIYTIELKVRDNPQFGTPLWSEPYTQQVTVIPENNKPVARFTIGPNPVVADEPYTLNDTSYDPDGDPIVAREWKVQKPDGTWVTITQWRPIFEEMGLGDDGTYRIQLRVLDDPSRRHPALTPMWSDPYVVTVQVQGRLIVIGDSNKTTYKAGEAMILYARTEGKAYRVEASMWYPKNEFSSSNVTTLVPDTPLTSPPQDVMTWHTKHTKAEGRDVVVIIPRNMPDGNYQVVFTAYKQLAGGGTKTATDTITVRVKGTIYDHSKSQIIGPRF</sequence>
<feature type="compositionally biased region" description="Acidic residues" evidence="1">
    <location>
        <begin position="397"/>
        <end position="409"/>
    </location>
</feature>